<dbReference type="GO" id="GO:0033922">
    <property type="term" value="F:peptidoglycan beta-N-acetylmuramidase activity"/>
    <property type="evidence" value="ECO:0007669"/>
    <property type="project" value="InterPro"/>
</dbReference>
<dbReference type="Pfam" id="PF20732">
    <property type="entry name" value="NamZ_C"/>
    <property type="match status" value="1"/>
</dbReference>
<evidence type="ECO:0000313" key="4">
    <source>
        <dbReference type="EMBL" id="MCP9291982.1"/>
    </source>
</evidence>
<feature type="domain" description="Peptidoglycan beta-N-acetylmuramidase NamZ N-terminal" evidence="2">
    <location>
        <begin position="47"/>
        <end position="251"/>
    </location>
</feature>
<dbReference type="Gene3D" id="3.90.1150.140">
    <property type="match status" value="1"/>
</dbReference>
<dbReference type="PANTHER" id="PTHR42915:SF1">
    <property type="entry name" value="PEPTIDOGLYCAN BETA-N-ACETYLMURAMIDASE NAMZ"/>
    <property type="match status" value="1"/>
</dbReference>
<keyword evidence="5" id="KW-1185">Reference proteome</keyword>
<gene>
    <name evidence="4" type="ORF">NM125_10380</name>
</gene>
<organism evidence="4 5">
    <name type="scientific">Gracilimonas sediminicola</name>
    <dbReference type="NCBI Taxonomy" id="2952158"/>
    <lineage>
        <taxon>Bacteria</taxon>
        <taxon>Pseudomonadati</taxon>
        <taxon>Balneolota</taxon>
        <taxon>Balneolia</taxon>
        <taxon>Balneolales</taxon>
        <taxon>Balneolaceae</taxon>
        <taxon>Gracilimonas</taxon>
    </lineage>
</organism>
<feature type="domain" description="Peptidoglycan beta-N-acetylmuramidase NamZ C-terminal" evidence="3">
    <location>
        <begin position="257"/>
        <end position="413"/>
    </location>
</feature>
<dbReference type="Proteomes" id="UP001139125">
    <property type="component" value="Unassembled WGS sequence"/>
</dbReference>
<dbReference type="InterPro" id="IPR048503">
    <property type="entry name" value="NamZ_C"/>
</dbReference>
<evidence type="ECO:0000256" key="1">
    <source>
        <dbReference type="SAM" id="SignalP"/>
    </source>
</evidence>
<feature type="signal peptide" evidence="1">
    <location>
        <begin position="1"/>
        <end position="19"/>
    </location>
</feature>
<dbReference type="PANTHER" id="PTHR42915">
    <property type="entry name" value="HYPOTHETICAL 460 KDA PROTEIN IN FEUA-SIGW INTERGENIC REGION [PRECURSOR]"/>
    <property type="match status" value="1"/>
</dbReference>
<keyword evidence="1" id="KW-0732">Signal</keyword>
<evidence type="ECO:0000259" key="2">
    <source>
        <dbReference type="Pfam" id="PF07075"/>
    </source>
</evidence>
<feature type="chain" id="PRO_5040824929" evidence="1">
    <location>
        <begin position="20"/>
        <end position="414"/>
    </location>
</feature>
<proteinExistence type="predicted"/>
<evidence type="ECO:0000259" key="3">
    <source>
        <dbReference type="Pfam" id="PF20732"/>
    </source>
</evidence>
<dbReference type="Gene3D" id="3.40.50.12170">
    <property type="entry name" value="Uncharacterised protein PF07075, DUF1343"/>
    <property type="match status" value="1"/>
</dbReference>
<comment type="caution">
    <text evidence="4">The sequence shown here is derived from an EMBL/GenBank/DDBJ whole genome shotgun (WGS) entry which is preliminary data.</text>
</comment>
<dbReference type="InterPro" id="IPR008302">
    <property type="entry name" value="NamZ"/>
</dbReference>
<dbReference type="InterPro" id="IPR048502">
    <property type="entry name" value="NamZ_N"/>
</dbReference>
<name>A0A9X2L489_9BACT</name>
<dbReference type="PIRSF" id="PIRSF016719">
    <property type="entry name" value="UCP016719"/>
    <property type="match status" value="1"/>
</dbReference>
<sequence length="414" mass="46607">MMKKALLVLLVSFLGYSNGFTQHTNQVKTGIEVLAENNFELLKGKRVGVITNATGVNADLVSTVDLIYNAPGVELTALYGPEHGVRGEFAAGDKVDTYVDEATGVTVFSLYGATRKPTPEMLENVDVLVYDIQDIGVRSYTYISTMGLAMEAAAEHDLEFVVLDRPNPLGGEKVEGNIVEEGYFSFVSQFPVPYIYGLTPGEVAKMINKEGWLADGKQCSLTVVEMEDWNRSMTFDETGLPWVPTSPHIPHEYSAYFYVATGIMGELGVFSEGVGYTLPFQVFAAEWIDEGELADRMNALDIPGVVFRPIVFKPFYGRDQGKTLHGVQIHFSDYTQAHLMKLQFWFMQVHKEMYPDKDVFEMGKNRWSMFEKVTGTDQIRMLFSQNYKVSDISEYLSKDVASFKEKSQNYYLYK</sequence>
<dbReference type="Pfam" id="PF07075">
    <property type="entry name" value="NamZ_N"/>
    <property type="match status" value="1"/>
</dbReference>
<evidence type="ECO:0000313" key="5">
    <source>
        <dbReference type="Proteomes" id="UP001139125"/>
    </source>
</evidence>
<protein>
    <submittedName>
        <fullName evidence="4">DUF1343 domain-containing protein</fullName>
    </submittedName>
</protein>
<dbReference type="AlphaFoldDB" id="A0A9X2L489"/>
<dbReference type="EMBL" id="JANDBC010000002">
    <property type="protein sequence ID" value="MCP9291982.1"/>
    <property type="molecule type" value="Genomic_DNA"/>
</dbReference>
<reference evidence="4" key="1">
    <citation type="submission" date="2022-06" db="EMBL/GenBank/DDBJ databases">
        <title>Gracilimonas sp. CAU 1638 isolated from sea sediment.</title>
        <authorList>
            <person name="Kim W."/>
        </authorList>
    </citation>
    <scope>NUCLEOTIDE SEQUENCE</scope>
    <source>
        <strain evidence="4">CAU 1638</strain>
    </source>
</reference>
<accession>A0A9X2L489</accession>